<dbReference type="EMBL" id="CP150849">
    <property type="protein sequence ID" value="WZW55074.1"/>
    <property type="molecule type" value="Genomic_DNA"/>
</dbReference>
<comment type="pathway">
    <text evidence="1">Nucleotide-sugar biosynthesis; UDP-alpha-D-glucuronate biosynthesis; UDP-alpha-D-glucuronate from UDP-alpha-D-glucose: step 1/1.</text>
</comment>
<dbReference type="Gene3D" id="1.20.5.100">
    <property type="entry name" value="Cytochrome c1, transmembrane anchor, C-terminal"/>
    <property type="match status" value="1"/>
</dbReference>
<dbReference type="Proteomes" id="UP001484179">
    <property type="component" value="Chromosome 1"/>
</dbReference>
<sequence length="466" mass="50696">MKITIIGTGYVGLVTGSCLAEIGHDVFCLDVDPRKIDILNNGGMPIHEPGLLDIIARNRAAGRLRFSTDVEASVAHGEIQFIAVGTPPDEDGSADLQYVLEAARNIGRHMTGFKVIVDKSTVPVGTAQRVRGVVDEALAARGLAGSVAHRFSVVSNPEFLKEGAAVEDFMRPDRIIIGVDGDETGTIAREKMKKLYAPFNRNHERTIYMDVRSAEFAKYAANAMLATRISFMNEMSNLADKVGADIEAVRRGIGSDPRIGYHFLYAGVGYGGSCFPKDVQALIRTAGENGQPLRILEAVEAANHAQKDVLIGKIEQRFGADLTGREFAVWGLAFKPNTDDMREAPSRRLIAALLARGATVRAYDPVAVDEARRVFALDFGDDADALARLHLVDTQDVAVTGADALVIVTEWKEFRSPDFTRLKAELKAPVIFDGRNLYEPDAMAELGIDYYAIGRPYVDPQSSSRG</sequence>
<evidence type="ECO:0000259" key="9">
    <source>
        <dbReference type="SMART" id="SM00984"/>
    </source>
</evidence>
<dbReference type="SUPFAM" id="SSF48179">
    <property type="entry name" value="6-phosphogluconate dehydrogenase C-terminal domain-like"/>
    <property type="match status" value="1"/>
</dbReference>
<proteinExistence type="inferred from homology"/>
<dbReference type="InterPro" id="IPR036220">
    <property type="entry name" value="UDP-Glc/GDP-Man_DH_C_sf"/>
</dbReference>
<evidence type="ECO:0000256" key="8">
    <source>
        <dbReference type="PIRNR" id="PIRNR000124"/>
    </source>
</evidence>
<evidence type="ECO:0000256" key="5">
    <source>
        <dbReference type="ARBA" id="ARBA00023002"/>
    </source>
</evidence>
<comment type="similarity">
    <text evidence="2 8">Belongs to the UDP-glucose/GDP-mannose dehydrogenase family.</text>
</comment>
<dbReference type="InterPro" id="IPR017476">
    <property type="entry name" value="UDP-Glc/GDP-Man"/>
</dbReference>
<dbReference type="SUPFAM" id="SSF52413">
    <property type="entry name" value="UDP-glucose/GDP-mannose dehydrogenase C-terminal domain"/>
    <property type="match status" value="1"/>
</dbReference>
<dbReference type="PIRSF" id="PIRSF500134">
    <property type="entry name" value="UDPglc_DH_bac"/>
    <property type="match status" value="1"/>
</dbReference>
<dbReference type="PANTHER" id="PTHR43750:SF3">
    <property type="entry name" value="UDP-GLUCOSE 6-DEHYDROGENASE TUAD"/>
    <property type="match status" value="1"/>
</dbReference>
<dbReference type="InterPro" id="IPR001732">
    <property type="entry name" value="UDP-Glc/GDP-Man_DH_N"/>
</dbReference>
<dbReference type="InterPro" id="IPR028357">
    <property type="entry name" value="UDPglc_DH_bac"/>
</dbReference>
<dbReference type="InterPro" id="IPR008927">
    <property type="entry name" value="6-PGluconate_DH-like_C_sf"/>
</dbReference>
<dbReference type="Pfam" id="PF00984">
    <property type="entry name" value="UDPG_MGDP_dh"/>
    <property type="match status" value="1"/>
</dbReference>
<dbReference type="Pfam" id="PF03721">
    <property type="entry name" value="UDPG_MGDP_dh_N"/>
    <property type="match status" value="1"/>
</dbReference>
<dbReference type="EC" id="1.1.1.22" evidence="3 8"/>
<evidence type="ECO:0000256" key="6">
    <source>
        <dbReference type="ARBA" id="ARBA00023027"/>
    </source>
</evidence>
<dbReference type="NCBIfam" id="TIGR03026">
    <property type="entry name" value="NDP-sugDHase"/>
    <property type="match status" value="1"/>
</dbReference>
<dbReference type="InterPro" id="IPR014026">
    <property type="entry name" value="UDP-Glc/GDP-Man_DH_dimer"/>
</dbReference>
<dbReference type="SMART" id="SM00984">
    <property type="entry name" value="UDPG_MGDP_dh_C"/>
    <property type="match status" value="1"/>
</dbReference>
<protein>
    <recommendedName>
        <fullName evidence="4 8">UDP-glucose 6-dehydrogenase</fullName>
        <ecNumber evidence="3 8">1.1.1.22</ecNumber>
    </recommendedName>
</protein>
<keyword evidence="5 8" id="KW-0560">Oxidoreductase</keyword>
<evidence type="ECO:0000256" key="3">
    <source>
        <dbReference type="ARBA" id="ARBA00012954"/>
    </source>
</evidence>
<dbReference type="InterPro" id="IPR036291">
    <property type="entry name" value="NAD(P)-bd_dom_sf"/>
</dbReference>
<evidence type="ECO:0000256" key="4">
    <source>
        <dbReference type="ARBA" id="ARBA00015132"/>
    </source>
</evidence>
<dbReference type="PROSITE" id="PS51257">
    <property type="entry name" value="PROKAR_LIPOPROTEIN"/>
    <property type="match status" value="1"/>
</dbReference>
<dbReference type="Gene3D" id="3.40.50.720">
    <property type="entry name" value="NAD(P)-binding Rossmann-like Domain"/>
    <property type="match status" value="2"/>
</dbReference>
<dbReference type="PANTHER" id="PTHR43750">
    <property type="entry name" value="UDP-GLUCOSE 6-DEHYDROGENASE TUAD"/>
    <property type="match status" value="1"/>
</dbReference>
<comment type="catalytic activity">
    <reaction evidence="7 8">
        <text>UDP-alpha-D-glucose + 2 NAD(+) + H2O = UDP-alpha-D-glucuronate + 2 NADH + 3 H(+)</text>
        <dbReference type="Rhea" id="RHEA:23596"/>
        <dbReference type="ChEBI" id="CHEBI:15377"/>
        <dbReference type="ChEBI" id="CHEBI:15378"/>
        <dbReference type="ChEBI" id="CHEBI:57540"/>
        <dbReference type="ChEBI" id="CHEBI:57945"/>
        <dbReference type="ChEBI" id="CHEBI:58052"/>
        <dbReference type="ChEBI" id="CHEBI:58885"/>
        <dbReference type="EC" id="1.1.1.22"/>
    </reaction>
</comment>
<keyword evidence="6 8" id="KW-0520">NAD</keyword>
<evidence type="ECO:0000313" key="11">
    <source>
        <dbReference type="Proteomes" id="UP001484179"/>
    </source>
</evidence>
<evidence type="ECO:0000256" key="7">
    <source>
        <dbReference type="ARBA" id="ARBA00047473"/>
    </source>
</evidence>
<dbReference type="GO" id="GO:0016491">
    <property type="term" value="F:oxidoreductase activity"/>
    <property type="evidence" value="ECO:0007669"/>
    <property type="project" value="UniProtKB-KW"/>
</dbReference>
<gene>
    <name evidence="10" type="ORF">WN985_05245</name>
</gene>
<dbReference type="SUPFAM" id="SSF51735">
    <property type="entry name" value="NAD(P)-binding Rossmann-fold domains"/>
    <property type="match status" value="1"/>
</dbReference>
<accession>A0ABZ3BJJ7</accession>
<name>A0ABZ3BJJ7_BURPY</name>
<evidence type="ECO:0000313" key="10">
    <source>
        <dbReference type="EMBL" id="WZW55074.1"/>
    </source>
</evidence>
<reference evidence="10 11" key="1">
    <citation type="submission" date="2024-04" db="EMBL/GenBank/DDBJ databases">
        <title>Biological Control Activity of Plant Growth Promoting Rhizobacteria Burkholderia pyrrocinia BX1 against Tobacco black shank Introduction Tobacco black shank (TBS) caused by the oomycete Phytophthora. nicotianae (P. nicotianae) has become a destructive soil.</title>
        <authorList>
            <person name="Liu X."/>
            <person name="Shu C."/>
        </authorList>
    </citation>
    <scope>NUCLEOTIDE SEQUENCE [LARGE SCALE GENOMIC DNA]</scope>
    <source>
        <strain evidence="10 11">BX1</strain>
    </source>
</reference>
<dbReference type="InterPro" id="IPR014027">
    <property type="entry name" value="UDP-Glc/GDP-Man_DH_C"/>
</dbReference>
<dbReference type="Pfam" id="PF03720">
    <property type="entry name" value="UDPG_MGDP_dh_C"/>
    <property type="match status" value="1"/>
</dbReference>
<dbReference type="RefSeq" id="WP_342309018.1">
    <property type="nucleotide sequence ID" value="NZ_CP150849.1"/>
</dbReference>
<dbReference type="PIRSF" id="PIRSF000124">
    <property type="entry name" value="UDPglc_GDPman_dh"/>
    <property type="match status" value="1"/>
</dbReference>
<evidence type="ECO:0000256" key="2">
    <source>
        <dbReference type="ARBA" id="ARBA00006601"/>
    </source>
</evidence>
<organism evidence="10 11">
    <name type="scientific">Burkholderia pyrrocinia</name>
    <name type="common">Pseudomonas pyrrocinia</name>
    <dbReference type="NCBI Taxonomy" id="60550"/>
    <lineage>
        <taxon>Bacteria</taxon>
        <taxon>Pseudomonadati</taxon>
        <taxon>Pseudomonadota</taxon>
        <taxon>Betaproteobacteria</taxon>
        <taxon>Burkholderiales</taxon>
        <taxon>Burkholderiaceae</taxon>
        <taxon>Burkholderia</taxon>
        <taxon>Burkholderia cepacia complex</taxon>
    </lineage>
</organism>
<keyword evidence="11" id="KW-1185">Reference proteome</keyword>
<evidence type="ECO:0000256" key="1">
    <source>
        <dbReference type="ARBA" id="ARBA00004701"/>
    </source>
</evidence>
<feature type="domain" description="UDP-glucose/GDP-mannose dehydrogenase C-terminal" evidence="9">
    <location>
        <begin position="328"/>
        <end position="440"/>
    </location>
</feature>